<organism evidence="2 3">
    <name type="scientific">Providencia stuartii</name>
    <dbReference type="NCBI Taxonomy" id="588"/>
    <lineage>
        <taxon>Bacteria</taxon>
        <taxon>Pseudomonadati</taxon>
        <taxon>Pseudomonadota</taxon>
        <taxon>Gammaproteobacteria</taxon>
        <taxon>Enterobacterales</taxon>
        <taxon>Morganellaceae</taxon>
        <taxon>Providencia</taxon>
    </lineage>
</organism>
<keyword evidence="1" id="KW-0732">Signal</keyword>
<dbReference type="Gene3D" id="3.90.1720.10">
    <property type="entry name" value="endopeptidase domain like (from Nostoc punctiforme)"/>
    <property type="match status" value="1"/>
</dbReference>
<dbReference type="NCBIfam" id="NF008552">
    <property type="entry name" value="PRK11479.1"/>
    <property type="match status" value="1"/>
</dbReference>
<dbReference type="Proteomes" id="UP000179588">
    <property type="component" value="Unassembled WGS sequence"/>
</dbReference>
<feature type="signal peptide" evidence="1">
    <location>
        <begin position="1"/>
        <end position="20"/>
    </location>
</feature>
<feature type="chain" id="PRO_5010170973" evidence="1">
    <location>
        <begin position="21"/>
        <end position="264"/>
    </location>
</feature>
<protein>
    <submittedName>
        <fullName evidence="2">Synthase of the YaeF/YiiX family protein</fullName>
    </submittedName>
</protein>
<evidence type="ECO:0000313" key="3">
    <source>
        <dbReference type="Proteomes" id="UP000179588"/>
    </source>
</evidence>
<dbReference type="EMBL" id="LVIE01000212">
    <property type="protein sequence ID" value="OHT22766.1"/>
    <property type="molecule type" value="Genomic_DNA"/>
</dbReference>
<evidence type="ECO:0000256" key="1">
    <source>
        <dbReference type="SAM" id="SignalP"/>
    </source>
</evidence>
<reference evidence="2 3" key="1">
    <citation type="submission" date="2016-03" db="EMBL/GenBank/DDBJ databases">
        <title>Genome sequence of Providencia stuartii strain, isolated from the salivary glands of larval Lucilia sericata.</title>
        <authorList>
            <person name="Yuan Y."/>
            <person name="Zhang Y."/>
            <person name="Fu S."/>
            <person name="Crippen T.L."/>
            <person name="Visi D."/>
            <person name="Benbow M.E."/>
            <person name="Allen M."/>
            <person name="Tomberlin J.K."/>
            <person name="Sze S.-H."/>
            <person name="Tarone A.M."/>
        </authorList>
    </citation>
    <scope>NUCLEOTIDE SEQUENCE [LARGE SCALE GENOMIC DNA]</scope>
    <source>
        <strain evidence="2 3">Crippen</strain>
    </source>
</reference>
<comment type="caution">
    <text evidence="2">The sequence shown here is derived from an EMBL/GenBank/DDBJ whole genome shotgun (WGS) entry which is preliminary data.</text>
</comment>
<proteinExistence type="predicted"/>
<sequence length="264" mass="29004">MNYKCLILCLCLLVISGCSTGFKKDEETNRLKFSIQQANTIPIKESVEVLAVSDMLPGDILLSSATGLNSWGIRLFSISGVSHASIYLGAGEVAESVGSGVRIISLDQAISDSNNMVVLRQSGLTSMHANKLREFSVQNDGGKYNYKGIVMIAPWMLTKRVCELPLIGQTIRNFCLKTLASVQLGNDVDQANGFFCSQFVLDAYKYAGMPLFEGNSAWITPADILHMRTDDVPTFMPTHRLSYVGHLKSWSFASAIRKNNSFIN</sequence>
<name>A0A1S1HMZ0_PROST</name>
<dbReference type="AlphaFoldDB" id="A0A1S1HMZ0"/>
<accession>A0A1S1HMZ0</accession>
<keyword evidence="3" id="KW-1185">Reference proteome</keyword>
<dbReference type="SUPFAM" id="SSF54001">
    <property type="entry name" value="Cysteine proteinases"/>
    <property type="match status" value="1"/>
</dbReference>
<dbReference type="InterPro" id="IPR038765">
    <property type="entry name" value="Papain-like_cys_pep_sf"/>
</dbReference>
<dbReference type="PROSITE" id="PS51257">
    <property type="entry name" value="PROKAR_LIPOPROTEIN"/>
    <property type="match status" value="1"/>
</dbReference>
<evidence type="ECO:0000313" key="2">
    <source>
        <dbReference type="EMBL" id="OHT22766.1"/>
    </source>
</evidence>
<gene>
    <name evidence="2" type="ORF">A3Q29_09720</name>
</gene>